<comment type="similarity">
    <text evidence="1 2">Belongs to the metallophosphoesterase superfamily. YfcE family.</text>
</comment>
<dbReference type="EC" id="3.1.4.-" evidence="2"/>
<feature type="domain" description="Calcineurin-like phosphoesterase" evidence="3">
    <location>
        <begin position="1"/>
        <end position="151"/>
    </location>
</feature>
<accession>A0AA42DJL6</accession>
<keyword evidence="2" id="KW-0479">Metal-binding</keyword>
<dbReference type="Pfam" id="PF12850">
    <property type="entry name" value="Metallophos_2"/>
    <property type="match status" value="1"/>
</dbReference>
<evidence type="ECO:0000259" key="3">
    <source>
        <dbReference type="Pfam" id="PF12850"/>
    </source>
</evidence>
<evidence type="ECO:0000256" key="1">
    <source>
        <dbReference type="ARBA" id="ARBA00008950"/>
    </source>
</evidence>
<dbReference type="PANTHER" id="PTHR11124">
    <property type="entry name" value="VACUOLAR SORTING PROTEIN VPS29"/>
    <property type="match status" value="1"/>
</dbReference>
<dbReference type="RefSeq" id="WP_053984749.1">
    <property type="nucleotide sequence ID" value="NZ_JAQIFT010000010.1"/>
</dbReference>
<dbReference type="InterPro" id="IPR000979">
    <property type="entry name" value="Phosphodiesterase_MJ0936/Vps29"/>
</dbReference>
<dbReference type="EMBL" id="JAQIFT010000010">
    <property type="protein sequence ID" value="MDA3730223.1"/>
    <property type="molecule type" value="Genomic_DNA"/>
</dbReference>
<gene>
    <name evidence="4" type="ORF">PBV87_01720</name>
</gene>
<dbReference type="Gene3D" id="3.60.21.10">
    <property type="match status" value="1"/>
</dbReference>
<reference evidence="4" key="1">
    <citation type="journal article" date="2023" name="Int. J. Syst. Evol. Microbiol.">
        <title>&lt;i&gt;Holtiella tumoricola&lt;/i&gt; gen. nov. sp. nov., isolated from a human clinical sample.</title>
        <authorList>
            <person name="Allen-Vercoe E."/>
            <person name="Daigneault M.C."/>
            <person name="Vancuren S.J."/>
            <person name="Cochrane K."/>
            <person name="O'Neal L.L."/>
            <person name="Sankaranarayanan K."/>
            <person name="Lawson P.A."/>
        </authorList>
    </citation>
    <scope>NUCLEOTIDE SEQUENCE</scope>
    <source>
        <strain evidence="4">CC70A</strain>
    </source>
</reference>
<dbReference type="GO" id="GO:0016787">
    <property type="term" value="F:hydrolase activity"/>
    <property type="evidence" value="ECO:0007669"/>
    <property type="project" value="UniProtKB-UniRule"/>
</dbReference>
<dbReference type="NCBIfam" id="TIGR00040">
    <property type="entry name" value="yfcE"/>
    <property type="match status" value="1"/>
</dbReference>
<dbReference type="InterPro" id="IPR029052">
    <property type="entry name" value="Metallo-depent_PP-like"/>
</dbReference>
<dbReference type="InterPro" id="IPR024654">
    <property type="entry name" value="Calcineurin-like_PHP_lpxH"/>
</dbReference>
<dbReference type="AlphaFoldDB" id="A0AA42DJL6"/>
<organism evidence="4 5">
    <name type="scientific">Holtiella tumoricola</name>
    <dbReference type="NCBI Taxonomy" id="3018743"/>
    <lineage>
        <taxon>Bacteria</taxon>
        <taxon>Bacillati</taxon>
        <taxon>Bacillota</taxon>
        <taxon>Clostridia</taxon>
        <taxon>Lachnospirales</taxon>
        <taxon>Cellulosilyticaceae</taxon>
        <taxon>Holtiella</taxon>
    </lineage>
</organism>
<dbReference type="GO" id="GO:0046872">
    <property type="term" value="F:metal ion binding"/>
    <property type="evidence" value="ECO:0007669"/>
    <property type="project" value="UniProtKB-KW"/>
</dbReference>
<protein>
    <recommendedName>
        <fullName evidence="2">Phosphoesterase</fullName>
        <ecNumber evidence="2">3.1.4.-</ecNumber>
    </recommendedName>
</protein>
<name>A0AA42DJL6_9FIRM</name>
<evidence type="ECO:0000313" key="4">
    <source>
        <dbReference type="EMBL" id="MDA3730223.1"/>
    </source>
</evidence>
<sequence>MKILVISDTHARTGHVESLIEMYLSHDLTHIIHCGDCIDDARRLEMIYPELTVYKVPGNCDFSSYGIENTILVHIDDVPIMITHGHQQHAKHDYEELWIDAEAYDAKIAIFGHTHIAHKETKNGITLLNPGSMTLPKDSTVPSFAMIEIKNSRIMDIALLQMLDESRVSRRF</sequence>
<comment type="cofactor">
    <cofactor evidence="2">
        <name>a divalent metal cation</name>
        <dbReference type="ChEBI" id="CHEBI:60240"/>
    </cofactor>
</comment>
<comment type="caution">
    <text evidence="4">The sequence shown here is derived from an EMBL/GenBank/DDBJ whole genome shotgun (WGS) entry which is preliminary data.</text>
</comment>
<dbReference type="Proteomes" id="UP001169242">
    <property type="component" value="Unassembled WGS sequence"/>
</dbReference>
<dbReference type="SUPFAM" id="SSF56300">
    <property type="entry name" value="Metallo-dependent phosphatases"/>
    <property type="match status" value="1"/>
</dbReference>
<evidence type="ECO:0000256" key="2">
    <source>
        <dbReference type="RuleBase" id="RU362039"/>
    </source>
</evidence>
<proteinExistence type="inferred from homology"/>
<evidence type="ECO:0000313" key="5">
    <source>
        <dbReference type="Proteomes" id="UP001169242"/>
    </source>
</evidence>
<keyword evidence="5" id="KW-1185">Reference proteome</keyword>